<keyword evidence="1" id="KW-0472">Membrane</keyword>
<keyword evidence="1" id="KW-1133">Transmembrane helix</keyword>
<accession>A0ABS3Z4T5</accession>
<keyword evidence="5" id="KW-1185">Reference proteome</keyword>
<organism evidence="4 5">
    <name type="scientific">Niastella soli</name>
    <dbReference type="NCBI Taxonomy" id="2821487"/>
    <lineage>
        <taxon>Bacteria</taxon>
        <taxon>Pseudomonadati</taxon>
        <taxon>Bacteroidota</taxon>
        <taxon>Chitinophagia</taxon>
        <taxon>Chitinophagales</taxon>
        <taxon>Chitinophagaceae</taxon>
        <taxon>Niastella</taxon>
    </lineage>
</organism>
<dbReference type="PANTHER" id="PTHR30273">
    <property type="entry name" value="PERIPLASMIC SIGNAL SENSOR AND SIGMA FACTOR ACTIVATOR FECR-RELATED"/>
    <property type="match status" value="1"/>
</dbReference>
<sequence length="414" mass="45528">MKALSEKITQLAFGKSDEVPLTNDEQKICEEWTSGEAAELMKVDATDPRVLEYVGLYNKLESKKDEVWESIEAAHSLTQSAQQEIPVLQQPTARIGRRTWMLAAAVLTTSIVGVYALYQFINNDKHNVVPTQGMAVAQKAIEPGRVRAVLTLADNSQIDLETLPAGVVAYQEQMEINKQKDNQIVYKVSAHRTGAKALNNTLTTPYGGEYKVTLADGSIVWLNAGSSLKYPTAFEGNDRVVEIIGEGYFEVAHNKAKPFHVMANGTEVKVLGTKFNVRAYETDKQVTTTLVTGAVAVQHGAAATTIKPNQQAIVSGDNIAVKNKNQQEMLQALAWKNGLINLEGESVKSILEQIKRWYNVDTQIEAGTTETTSILTGTVERSQPLSKVLELLNTNLSVRFTLQDHTVVAKEKNK</sequence>
<gene>
    <name evidence="4" type="ORF">J7I42_33030</name>
</gene>
<keyword evidence="1" id="KW-0812">Transmembrane</keyword>
<dbReference type="InterPro" id="IPR006860">
    <property type="entry name" value="FecR"/>
</dbReference>
<dbReference type="Gene3D" id="2.60.120.1440">
    <property type="match status" value="1"/>
</dbReference>
<dbReference type="Gene3D" id="3.55.50.30">
    <property type="match status" value="1"/>
</dbReference>
<evidence type="ECO:0000259" key="3">
    <source>
        <dbReference type="Pfam" id="PF16344"/>
    </source>
</evidence>
<name>A0ABS3Z4T5_9BACT</name>
<evidence type="ECO:0000259" key="2">
    <source>
        <dbReference type="Pfam" id="PF04773"/>
    </source>
</evidence>
<dbReference type="RefSeq" id="WP_209144459.1">
    <property type="nucleotide sequence ID" value="NZ_JAGHKO010000024.1"/>
</dbReference>
<comment type="caution">
    <text evidence="4">The sequence shown here is derived from an EMBL/GenBank/DDBJ whole genome shotgun (WGS) entry which is preliminary data.</text>
</comment>
<feature type="domain" description="FecR protein" evidence="2">
    <location>
        <begin position="201"/>
        <end position="295"/>
    </location>
</feature>
<protein>
    <submittedName>
        <fullName evidence="4">FecR domain-containing protein</fullName>
    </submittedName>
</protein>
<evidence type="ECO:0000313" key="5">
    <source>
        <dbReference type="Proteomes" id="UP000677244"/>
    </source>
</evidence>
<feature type="domain" description="Protein FecR C-terminal" evidence="3">
    <location>
        <begin position="341"/>
        <end position="408"/>
    </location>
</feature>
<reference evidence="4 5" key="1">
    <citation type="submission" date="2021-03" db="EMBL/GenBank/DDBJ databases">
        <title>Assistant Professor.</title>
        <authorList>
            <person name="Huq M.A."/>
        </authorList>
    </citation>
    <scope>NUCLEOTIDE SEQUENCE [LARGE SCALE GENOMIC DNA]</scope>
    <source>
        <strain evidence="4 5">MAH-29</strain>
    </source>
</reference>
<dbReference type="Proteomes" id="UP000677244">
    <property type="component" value="Unassembled WGS sequence"/>
</dbReference>
<dbReference type="Pfam" id="PF04773">
    <property type="entry name" value="FecR"/>
    <property type="match status" value="1"/>
</dbReference>
<dbReference type="InterPro" id="IPR032508">
    <property type="entry name" value="FecR_C"/>
</dbReference>
<feature type="transmembrane region" description="Helical" evidence="1">
    <location>
        <begin position="99"/>
        <end position="118"/>
    </location>
</feature>
<dbReference type="Pfam" id="PF16344">
    <property type="entry name" value="FecR_C"/>
    <property type="match status" value="1"/>
</dbReference>
<dbReference type="EMBL" id="JAGHKO010000024">
    <property type="protein sequence ID" value="MBO9205158.1"/>
    <property type="molecule type" value="Genomic_DNA"/>
</dbReference>
<dbReference type="InterPro" id="IPR012373">
    <property type="entry name" value="Ferrdict_sens_TM"/>
</dbReference>
<dbReference type="PANTHER" id="PTHR30273:SF2">
    <property type="entry name" value="PROTEIN FECR"/>
    <property type="match status" value="1"/>
</dbReference>
<proteinExistence type="predicted"/>
<evidence type="ECO:0000256" key="1">
    <source>
        <dbReference type="SAM" id="Phobius"/>
    </source>
</evidence>
<evidence type="ECO:0000313" key="4">
    <source>
        <dbReference type="EMBL" id="MBO9205158.1"/>
    </source>
</evidence>